<evidence type="ECO:0000256" key="3">
    <source>
        <dbReference type="ARBA" id="ARBA00023027"/>
    </source>
</evidence>
<dbReference type="FunFam" id="3.40.50.720:FF:000084">
    <property type="entry name" value="Short-chain dehydrogenase reductase"/>
    <property type="match status" value="1"/>
</dbReference>
<dbReference type="PRINTS" id="PR00080">
    <property type="entry name" value="SDRFAMILY"/>
</dbReference>
<evidence type="ECO:0000256" key="1">
    <source>
        <dbReference type="ARBA" id="ARBA00006484"/>
    </source>
</evidence>
<dbReference type="PRINTS" id="PR00081">
    <property type="entry name" value="GDHRDH"/>
</dbReference>
<dbReference type="Pfam" id="PF13561">
    <property type="entry name" value="adh_short_C2"/>
    <property type="match status" value="1"/>
</dbReference>
<reference evidence="4 5" key="1">
    <citation type="submission" date="2019-12" db="EMBL/GenBank/DDBJ databases">
        <title>Paraburkholderia acidiphila 7Q-K02 sp. nov and Paraburkholderia acidisoli DHF22 sp. nov., two strains isolated from forest soil.</title>
        <authorList>
            <person name="Gao Z."/>
            <person name="Qiu L."/>
        </authorList>
    </citation>
    <scope>NUCLEOTIDE SEQUENCE [LARGE SCALE GENOMIC DNA]</scope>
    <source>
        <strain evidence="4 5">DHF22</strain>
    </source>
</reference>
<dbReference type="Proteomes" id="UP000433577">
    <property type="component" value="Chromosome 2"/>
</dbReference>
<dbReference type="KEGG" id="pacs:FAZ98_18315"/>
<keyword evidence="3" id="KW-0520">NAD</keyword>
<dbReference type="RefSeq" id="WP_158952714.1">
    <property type="nucleotide sequence ID" value="NZ_CP046914.1"/>
</dbReference>
<accession>A0A7Z2GLN7</accession>
<dbReference type="PANTHER" id="PTHR43477">
    <property type="entry name" value="DIHYDROANTICAPSIN 7-DEHYDROGENASE"/>
    <property type="match status" value="1"/>
</dbReference>
<dbReference type="InterPro" id="IPR020904">
    <property type="entry name" value="Sc_DH/Rdtase_CS"/>
</dbReference>
<gene>
    <name evidence="4" type="ORF">FAZ98_18315</name>
</gene>
<dbReference type="PANTHER" id="PTHR43477:SF4">
    <property type="entry name" value="DEHYDROGENASE_REDUCTASE SDR FAMILY MEMBER 6"/>
    <property type="match status" value="1"/>
</dbReference>
<evidence type="ECO:0000313" key="5">
    <source>
        <dbReference type="Proteomes" id="UP000433577"/>
    </source>
</evidence>
<dbReference type="InterPro" id="IPR036291">
    <property type="entry name" value="NAD(P)-bd_dom_sf"/>
</dbReference>
<dbReference type="EMBL" id="CP046914">
    <property type="protein sequence ID" value="QGZ63724.1"/>
    <property type="molecule type" value="Genomic_DNA"/>
</dbReference>
<dbReference type="CDD" id="cd05368">
    <property type="entry name" value="DHRS6_like_SDR_c"/>
    <property type="match status" value="1"/>
</dbReference>
<proteinExistence type="inferred from homology"/>
<dbReference type="AlphaFoldDB" id="A0A7Z2GLN7"/>
<keyword evidence="5" id="KW-1185">Reference proteome</keyword>
<comment type="similarity">
    <text evidence="1">Belongs to the short-chain dehydrogenases/reductases (SDR) family.</text>
</comment>
<organism evidence="4 5">
    <name type="scientific">Paraburkholderia acidisoli</name>
    <dbReference type="NCBI Taxonomy" id="2571748"/>
    <lineage>
        <taxon>Bacteria</taxon>
        <taxon>Pseudomonadati</taxon>
        <taxon>Pseudomonadota</taxon>
        <taxon>Betaproteobacteria</taxon>
        <taxon>Burkholderiales</taxon>
        <taxon>Burkholderiaceae</taxon>
        <taxon>Paraburkholderia</taxon>
    </lineage>
</organism>
<dbReference type="PROSITE" id="PS00061">
    <property type="entry name" value="ADH_SHORT"/>
    <property type="match status" value="1"/>
</dbReference>
<dbReference type="InterPro" id="IPR051122">
    <property type="entry name" value="SDR_DHRS6-like"/>
</dbReference>
<name>A0A7Z2GLN7_9BURK</name>
<dbReference type="GO" id="GO:0016491">
    <property type="term" value="F:oxidoreductase activity"/>
    <property type="evidence" value="ECO:0007669"/>
    <property type="project" value="UniProtKB-KW"/>
</dbReference>
<dbReference type="Gene3D" id="3.40.50.720">
    <property type="entry name" value="NAD(P)-binding Rossmann-like Domain"/>
    <property type="match status" value="1"/>
</dbReference>
<sequence>MVQRLAGKTALITAAGQGIGYATAELFAREGARVIATDIRIDSLAALGSQVEARKLDVLDNAAVQALAQELGAIQVLFNCAGFVHAGSILEASEEDWDFAFDLNAKAMYRTIRAFLPAMLEAGGGSIINMSSAASSVKGVPNRFVYGASKAAVIGLTKAVAADFVTHGVRCNAICPGTVNSPSLEERIATQAAAQGTTVDAARAAFVARQPMGRVGKPEEIAALALYLASDESAFTTGQAHVIDGGWSN</sequence>
<keyword evidence="2" id="KW-0560">Oxidoreductase</keyword>
<protein>
    <submittedName>
        <fullName evidence="4">SDR family oxidoreductase</fullName>
    </submittedName>
</protein>
<evidence type="ECO:0000313" key="4">
    <source>
        <dbReference type="EMBL" id="QGZ63724.1"/>
    </source>
</evidence>
<evidence type="ECO:0000256" key="2">
    <source>
        <dbReference type="ARBA" id="ARBA00023002"/>
    </source>
</evidence>
<dbReference type="InterPro" id="IPR002347">
    <property type="entry name" value="SDR_fam"/>
</dbReference>
<dbReference type="OrthoDB" id="9806974at2"/>
<dbReference type="SUPFAM" id="SSF51735">
    <property type="entry name" value="NAD(P)-binding Rossmann-fold domains"/>
    <property type="match status" value="1"/>
</dbReference>